<evidence type="ECO:0000313" key="3">
    <source>
        <dbReference type="Proteomes" id="UP001303115"/>
    </source>
</evidence>
<keyword evidence="3" id="KW-1185">Reference proteome</keyword>
<dbReference type="EMBL" id="MU854323">
    <property type="protein sequence ID" value="KAK4043843.1"/>
    <property type="molecule type" value="Genomic_DNA"/>
</dbReference>
<evidence type="ECO:0000313" key="2">
    <source>
        <dbReference type="EMBL" id="KAK4043843.1"/>
    </source>
</evidence>
<feature type="compositionally biased region" description="Low complexity" evidence="1">
    <location>
        <begin position="1"/>
        <end position="30"/>
    </location>
</feature>
<feature type="compositionally biased region" description="Polar residues" evidence="1">
    <location>
        <begin position="278"/>
        <end position="291"/>
    </location>
</feature>
<evidence type="ECO:0000256" key="1">
    <source>
        <dbReference type="SAM" id="MobiDB-lite"/>
    </source>
</evidence>
<dbReference type="Proteomes" id="UP001303115">
    <property type="component" value="Unassembled WGS sequence"/>
</dbReference>
<sequence>MPTYYTPPQTPITTPSSSSSSCPSRSNSFSHAPSTGRRSDATPSSSSSSNNNRSRLSKLGLGKHDEADAEKKTKIPYFFLGSIAAASLLAHKCWPRGYSYGDKEDWELSGLALRAKQRRLAEKAEKAEKAARWAGGGSRRGSSSGGGLGPAEYSGYELYREERRGRGGGHYLGEGEEDRYRRDDRGPWDWESGGRERRGSVISRGRRMSRGPDRDYSADRYLEPSYRRATNRERTELLATTDRYYPPASKRYLMEQSASAAGSSSSGSRYLLEGSSSNAGSRFPGSSQQRYYEQVRPGEVVYIYRDPPARSRRASFDAGGVRRHDGEFGWYDR</sequence>
<accession>A0AAN6PPX6</accession>
<reference evidence="3" key="1">
    <citation type="journal article" date="2023" name="Mol. Phylogenet. Evol.">
        <title>Genome-scale phylogeny and comparative genomics of the fungal order Sordariales.</title>
        <authorList>
            <person name="Hensen N."/>
            <person name="Bonometti L."/>
            <person name="Westerberg I."/>
            <person name="Brannstrom I.O."/>
            <person name="Guillou S."/>
            <person name="Cros-Aarteil S."/>
            <person name="Calhoun S."/>
            <person name="Haridas S."/>
            <person name="Kuo A."/>
            <person name="Mondo S."/>
            <person name="Pangilinan J."/>
            <person name="Riley R."/>
            <person name="LaButti K."/>
            <person name="Andreopoulos B."/>
            <person name="Lipzen A."/>
            <person name="Chen C."/>
            <person name="Yan M."/>
            <person name="Daum C."/>
            <person name="Ng V."/>
            <person name="Clum A."/>
            <person name="Steindorff A."/>
            <person name="Ohm R.A."/>
            <person name="Martin F."/>
            <person name="Silar P."/>
            <person name="Natvig D.O."/>
            <person name="Lalanne C."/>
            <person name="Gautier V."/>
            <person name="Ament-Velasquez S.L."/>
            <person name="Kruys A."/>
            <person name="Hutchinson M.I."/>
            <person name="Powell A.J."/>
            <person name="Barry K."/>
            <person name="Miller A.N."/>
            <person name="Grigoriev I.V."/>
            <person name="Debuchy R."/>
            <person name="Gladieux P."/>
            <person name="Hiltunen Thoren M."/>
            <person name="Johannesson H."/>
        </authorList>
    </citation>
    <scope>NUCLEOTIDE SEQUENCE [LARGE SCALE GENOMIC DNA]</scope>
    <source>
        <strain evidence="3">CBS 284.82</strain>
    </source>
</reference>
<dbReference type="AlphaFoldDB" id="A0AAN6PPX6"/>
<feature type="compositionally biased region" description="Gly residues" evidence="1">
    <location>
        <begin position="134"/>
        <end position="149"/>
    </location>
</feature>
<protein>
    <submittedName>
        <fullName evidence="2">Uncharacterized protein</fullName>
    </submittedName>
</protein>
<feature type="region of interest" description="Disordered" evidence="1">
    <location>
        <begin position="1"/>
        <end position="67"/>
    </location>
</feature>
<feature type="compositionally biased region" description="Basic and acidic residues" evidence="1">
    <location>
        <begin position="320"/>
        <end position="333"/>
    </location>
</feature>
<gene>
    <name evidence="2" type="ORF">C8A01DRAFT_31943</name>
</gene>
<comment type="caution">
    <text evidence="2">The sequence shown here is derived from an EMBL/GenBank/DDBJ whole genome shotgun (WGS) entry which is preliminary data.</text>
</comment>
<feature type="compositionally biased region" description="Low complexity" evidence="1">
    <location>
        <begin position="44"/>
        <end position="54"/>
    </location>
</feature>
<feature type="region of interest" description="Disordered" evidence="1">
    <location>
        <begin position="255"/>
        <end position="291"/>
    </location>
</feature>
<organism evidence="2 3">
    <name type="scientific">Parachaetomium inaequale</name>
    <dbReference type="NCBI Taxonomy" id="2588326"/>
    <lineage>
        <taxon>Eukaryota</taxon>
        <taxon>Fungi</taxon>
        <taxon>Dikarya</taxon>
        <taxon>Ascomycota</taxon>
        <taxon>Pezizomycotina</taxon>
        <taxon>Sordariomycetes</taxon>
        <taxon>Sordariomycetidae</taxon>
        <taxon>Sordariales</taxon>
        <taxon>Chaetomiaceae</taxon>
        <taxon>Parachaetomium</taxon>
    </lineage>
</organism>
<feature type="compositionally biased region" description="Low complexity" evidence="1">
    <location>
        <begin position="257"/>
        <end position="277"/>
    </location>
</feature>
<proteinExistence type="predicted"/>
<feature type="compositionally biased region" description="Basic and acidic residues" evidence="1">
    <location>
        <begin position="210"/>
        <end position="236"/>
    </location>
</feature>
<feature type="region of interest" description="Disordered" evidence="1">
    <location>
        <begin position="124"/>
        <end position="151"/>
    </location>
</feature>
<name>A0AAN6PPX6_9PEZI</name>
<feature type="region of interest" description="Disordered" evidence="1">
    <location>
        <begin position="311"/>
        <end position="333"/>
    </location>
</feature>
<feature type="compositionally biased region" description="Basic and acidic residues" evidence="1">
    <location>
        <begin position="178"/>
        <end position="199"/>
    </location>
</feature>
<feature type="region of interest" description="Disordered" evidence="1">
    <location>
        <begin position="165"/>
        <end position="242"/>
    </location>
</feature>